<dbReference type="PANTHER" id="PTHR33431">
    <property type="entry name" value="ENABLED-LIKE PROTEIN (DUF1635)"/>
    <property type="match status" value="1"/>
</dbReference>
<dbReference type="Proteomes" id="UP000077755">
    <property type="component" value="Chromosome 5"/>
</dbReference>
<sequence length="268" mass="31007">MDNQQSQFLTWPYFFQGKTMEELSQTLLVTTLELETTKLRAQEEMKMRDDQLMELRDMLEKTMRDRDEAQEICQKLLFDKLLLQQQQQQQQQMQLQQFHYQNQTAPHSGVSSIEDDPRTANFSSSDCEESIVSSPILDTIQEKDQDFFFPKDKPLPEKGKFLQAVMKAGPLLHTLLLAGPLPNWRHPPPPLDNYQIPPPPVTIPPPLPLPLPSPQQASQLPHQDPFMDITTFSNINNFQGLNKKRVFSEITDSCTDTKCQREKLSLIR</sequence>
<reference evidence="1" key="2">
    <citation type="submission" date="2022-03" db="EMBL/GenBank/DDBJ databases">
        <title>Draft title - Genomic analysis of global carrot germplasm unveils the trajectory of domestication and the origin of high carotenoid orange carrot.</title>
        <authorList>
            <person name="Iorizzo M."/>
            <person name="Ellison S."/>
            <person name="Senalik D."/>
            <person name="Macko-Podgorni A."/>
            <person name="Grzebelus D."/>
            <person name="Bostan H."/>
            <person name="Rolling W."/>
            <person name="Curaba J."/>
            <person name="Simon P."/>
        </authorList>
    </citation>
    <scope>NUCLEOTIDE SEQUENCE</scope>
    <source>
        <tissue evidence="1">Leaf</tissue>
    </source>
</reference>
<name>A0A164Z8R2_DAUCS</name>
<dbReference type="AlphaFoldDB" id="A0A164Z8R2"/>
<protein>
    <submittedName>
        <fullName evidence="1">Uncharacterized protein</fullName>
    </submittedName>
</protein>
<keyword evidence="2" id="KW-1185">Reference proteome</keyword>
<evidence type="ECO:0000313" key="2">
    <source>
        <dbReference type="Proteomes" id="UP000077755"/>
    </source>
</evidence>
<dbReference type="PANTHER" id="PTHR33431:SF3">
    <property type="entry name" value="ENABLED-LIKE PROTEIN (DUF1635)"/>
    <property type="match status" value="1"/>
</dbReference>
<proteinExistence type="predicted"/>
<dbReference type="KEGG" id="dcr:108220804"/>
<dbReference type="Gramene" id="KZM95527">
    <property type="protein sequence ID" value="KZM95527"/>
    <property type="gene ID" value="DCAR_018769"/>
</dbReference>
<dbReference type="OrthoDB" id="784654at2759"/>
<evidence type="ECO:0000313" key="1">
    <source>
        <dbReference type="EMBL" id="WOH02084.1"/>
    </source>
</evidence>
<dbReference type="OMA" id="WAYFCQG"/>
<accession>A0A164Z8R2</accession>
<dbReference type="InterPro" id="IPR012862">
    <property type="entry name" value="DUF1635"/>
</dbReference>
<gene>
    <name evidence="1" type="ORF">DCAR_0521472</name>
</gene>
<dbReference type="EMBL" id="CP093347">
    <property type="protein sequence ID" value="WOH02084.1"/>
    <property type="molecule type" value="Genomic_DNA"/>
</dbReference>
<reference evidence="1" key="1">
    <citation type="journal article" date="2016" name="Nat. Genet.">
        <title>A high-quality carrot genome assembly provides new insights into carotenoid accumulation and asterid genome evolution.</title>
        <authorList>
            <person name="Iorizzo M."/>
            <person name="Ellison S."/>
            <person name="Senalik D."/>
            <person name="Zeng P."/>
            <person name="Satapoomin P."/>
            <person name="Huang J."/>
            <person name="Bowman M."/>
            <person name="Iovene M."/>
            <person name="Sanseverino W."/>
            <person name="Cavagnaro P."/>
            <person name="Yildiz M."/>
            <person name="Macko-Podgorni A."/>
            <person name="Moranska E."/>
            <person name="Grzebelus E."/>
            <person name="Grzebelus D."/>
            <person name="Ashrafi H."/>
            <person name="Zheng Z."/>
            <person name="Cheng S."/>
            <person name="Spooner D."/>
            <person name="Van Deynze A."/>
            <person name="Simon P."/>
        </authorList>
    </citation>
    <scope>NUCLEOTIDE SEQUENCE</scope>
    <source>
        <tissue evidence="1">Leaf</tissue>
    </source>
</reference>
<organism evidence="1 2">
    <name type="scientific">Daucus carota subsp. sativus</name>
    <name type="common">Carrot</name>
    <dbReference type="NCBI Taxonomy" id="79200"/>
    <lineage>
        <taxon>Eukaryota</taxon>
        <taxon>Viridiplantae</taxon>
        <taxon>Streptophyta</taxon>
        <taxon>Embryophyta</taxon>
        <taxon>Tracheophyta</taxon>
        <taxon>Spermatophyta</taxon>
        <taxon>Magnoliopsida</taxon>
        <taxon>eudicotyledons</taxon>
        <taxon>Gunneridae</taxon>
        <taxon>Pentapetalae</taxon>
        <taxon>asterids</taxon>
        <taxon>campanulids</taxon>
        <taxon>Apiales</taxon>
        <taxon>Apiaceae</taxon>
        <taxon>Apioideae</taxon>
        <taxon>Scandiceae</taxon>
        <taxon>Daucinae</taxon>
        <taxon>Daucus</taxon>
        <taxon>Daucus sect. Daucus</taxon>
    </lineage>
</organism>
<dbReference type="Pfam" id="PF07795">
    <property type="entry name" value="DUF1635"/>
    <property type="match status" value="1"/>
</dbReference>